<evidence type="ECO:0000313" key="5">
    <source>
        <dbReference type="Proteomes" id="UP000030153"/>
    </source>
</evidence>
<accession>A0A0A2V038</accession>
<comment type="caution">
    <text evidence="4">The sequence shown here is derived from an EMBL/GenBank/DDBJ whole genome shotgun (WGS) entry which is preliminary data.</text>
</comment>
<dbReference type="SUPFAM" id="SSF50685">
    <property type="entry name" value="Barwin-like endoglucanases"/>
    <property type="match status" value="1"/>
</dbReference>
<dbReference type="GO" id="GO:0019867">
    <property type="term" value="C:outer membrane"/>
    <property type="evidence" value="ECO:0007669"/>
    <property type="project" value="InterPro"/>
</dbReference>
<dbReference type="Pfam" id="PF06725">
    <property type="entry name" value="3D"/>
    <property type="match status" value="1"/>
</dbReference>
<dbReference type="PANTHER" id="PTHR39160:SF4">
    <property type="entry name" value="RESUSCITATION-PROMOTING FACTOR RPFB"/>
    <property type="match status" value="1"/>
</dbReference>
<name>A0A0A2V038_9BACI</name>
<dbReference type="AlphaFoldDB" id="A0A0A2V038"/>
<keyword evidence="5" id="KW-1185">Reference proteome</keyword>
<keyword evidence="1 2" id="KW-0732">Signal</keyword>
<dbReference type="RefSeq" id="WP_052114908.1">
    <property type="nucleotide sequence ID" value="NZ_AVBG01000003.1"/>
</dbReference>
<dbReference type="CDD" id="cd22786">
    <property type="entry name" value="DPBB_YuiC-like"/>
    <property type="match status" value="1"/>
</dbReference>
<dbReference type="OrthoDB" id="2691087at2"/>
<organism evidence="4 5">
    <name type="scientific">Pontibacillus chungwhensis BH030062</name>
    <dbReference type="NCBI Taxonomy" id="1385513"/>
    <lineage>
        <taxon>Bacteria</taxon>
        <taxon>Bacillati</taxon>
        <taxon>Bacillota</taxon>
        <taxon>Bacilli</taxon>
        <taxon>Bacillales</taxon>
        <taxon>Bacillaceae</taxon>
        <taxon>Pontibacillus</taxon>
    </lineage>
</organism>
<evidence type="ECO:0000259" key="3">
    <source>
        <dbReference type="Pfam" id="PF06725"/>
    </source>
</evidence>
<feature type="chain" id="PRO_5001995177" evidence="2">
    <location>
        <begin position="28"/>
        <end position="179"/>
    </location>
</feature>
<dbReference type="Proteomes" id="UP000030153">
    <property type="component" value="Unassembled WGS sequence"/>
</dbReference>
<dbReference type="PANTHER" id="PTHR39160">
    <property type="entry name" value="CELL WALL-BINDING PROTEIN YOCH"/>
    <property type="match status" value="1"/>
</dbReference>
<dbReference type="eggNOG" id="COG3584">
    <property type="taxonomic scope" value="Bacteria"/>
</dbReference>
<feature type="domain" description="3D" evidence="3">
    <location>
        <begin position="116"/>
        <end position="177"/>
    </location>
</feature>
<dbReference type="GO" id="GO:0004553">
    <property type="term" value="F:hydrolase activity, hydrolyzing O-glycosyl compounds"/>
    <property type="evidence" value="ECO:0007669"/>
    <property type="project" value="InterPro"/>
</dbReference>
<dbReference type="InterPro" id="IPR036908">
    <property type="entry name" value="RlpA-like_sf"/>
</dbReference>
<evidence type="ECO:0000313" key="4">
    <source>
        <dbReference type="EMBL" id="KGP92181.1"/>
    </source>
</evidence>
<dbReference type="InterPro" id="IPR051933">
    <property type="entry name" value="Resuscitation_pf_RpfB"/>
</dbReference>
<dbReference type="STRING" id="1385513.N780_01025"/>
<dbReference type="Gene3D" id="2.40.40.10">
    <property type="entry name" value="RlpA-like domain"/>
    <property type="match status" value="1"/>
</dbReference>
<dbReference type="EMBL" id="AVBG01000003">
    <property type="protein sequence ID" value="KGP92181.1"/>
    <property type="molecule type" value="Genomic_DNA"/>
</dbReference>
<dbReference type="GO" id="GO:0009254">
    <property type="term" value="P:peptidoglycan turnover"/>
    <property type="evidence" value="ECO:0007669"/>
    <property type="project" value="InterPro"/>
</dbReference>
<evidence type="ECO:0000256" key="2">
    <source>
        <dbReference type="SAM" id="SignalP"/>
    </source>
</evidence>
<dbReference type="InterPro" id="IPR010611">
    <property type="entry name" value="3D_dom"/>
</dbReference>
<gene>
    <name evidence="4" type="ORF">N780_01025</name>
</gene>
<protein>
    <submittedName>
        <fullName evidence="4">Peptidoglycan-binding protein</fullName>
    </submittedName>
</protein>
<evidence type="ECO:0000256" key="1">
    <source>
        <dbReference type="ARBA" id="ARBA00022729"/>
    </source>
</evidence>
<feature type="signal peptide" evidence="2">
    <location>
        <begin position="1"/>
        <end position="27"/>
    </location>
</feature>
<sequence>MNNVIKSLVAPLIAFGIFAFGLPSVQADEKANVEKKQTDLQEESPVHGASLPIKEIEVDKKKTEFALYDTKEKEEQSPSNVERTVHVEATAYTAHCDGCIGITKTGINLLENPNKKVIAVDPDVIPLGSEVYVEGYGRAIAGDIGSAIQGNRIDLYMKDHNDAIDYGRRQNVKVEIISS</sequence>
<proteinExistence type="predicted"/>
<reference evidence="4 5" key="1">
    <citation type="submission" date="2013-08" db="EMBL/GenBank/DDBJ databases">
        <title>Genome of Pontibacillus chungwhensis.</title>
        <authorList>
            <person name="Wang Q."/>
            <person name="Wang G."/>
        </authorList>
    </citation>
    <scope>NUCLEOTIDE SEQUENCE [LARGE SCALE GENOMIC DNA]</scope>
    <source>
        <strain evidence="4 5">BH030062</strain>
    </source>
</reference>